<dbReference type="PROSITE" id="PS00184">
    <property type="entry name" value="GARS"/>
    <property type="match status" value="1"/>
</dbReference>
<evidence type="ECO:0000256" key="4">
    <source>
        <dbReference type="ARBA" id="ARBA00022741"/>
    </source>
</evidence>
<feature type="non-terminal residue" evidence="7">
    <location>
        <position position="81"/>
    </location>
</feature>
<keyword evidence="4" id="KW-0547">Nucleotide-binding</keyword>
<proteinExistence type="predicted"/>
<sequence length="81" mass="8442">VAKPTIAEMARRGTPFAGVLYCGLALTSRGVRVVEFNARFGDPETQVVLARLRTPLAGVLLASAAGTLGETEPLTWDDGAA</sequence>
<gene>
    <name evidence="7" type="ORF">BST14_29010</name>
</gene>
<evidence type="ECO:0000256" key="5">
    <source>
        <dbReference type="ARBA" id="ARBA00022840"/>
    </source>
</evidence>
<protein>
    <submittedName>
        <fullName evidence="7">Phosphoribosylamine--glycine ligase</fullName>
    </submittedName>
</protein>
<dbReference type="GO" id="GO:0004637">
    <property type="term" value="F:phosphoribosylamine-glycine ligase activity"/>
    <property type="evidence" value="ECO:0007669"/>
    <property type="project" value="InterPro"/>
</dbReference>
<dbReference type="InterPro" id="IPR000115">
    <property type="entry name" value="PRibGlycinamide_synth"/>
</dbReference>
<keyword evidence="5" id="KW-0067">ATP-binding</keyword>
<keyword evidence="8" id="KW-1185">Reference proteome</keyword>
<feature type="domain" description="Phosphoribosylglycinamide synthetase ATP-grasp (A)" evidence="6">
    <location>
        <begin position="1"/>
        <end position="45"/>
    </location>
</feature>
<dbReference type="GO" id="GO:0009113">
    <property type="term" value="P:purine nucleobase biosynthetic process"/>
    <property type="evidence" value="ECO:0007669"/>
    <property type="project" value="InterPro"/>
</dbReference>
<comment type="caution">
    <text evidence="7">The sequence shown here is derived from an EMBL/GenBank/DDBJ whole genome shotgun (WGS) entry which is preliminary data.</text>
</comment>
<dbReference type="InterPro" id="IPR020559">
    <property type="entry name" value="PRibGlycinamide_synth_CS"/>
</dbReference>
<evidence type="ECO:0000256" key="1">
    <source>
        <dbReference type="ARBA" id="ARBA00001936"/>
    </source>
</evidence>
<dbReference type="SUPFAM" id="SSF56059">
    <property type="entry name" value="Glutathione synthetase ATP-binding domain-like"/>
    <property type="match status" value="1"/>
</dbReference>
<dbReference type="Pfam" id="PF01071">
    <property type="entry name" value="GARS_A"/>
    <property type="match status" value="1"/>
</dbReference>
<accession>A0A1W9YP44</accession>
<evidence type="ECO:0000313" key="8">
    <source>
        <dbReference type="Proteomes" id="UP000192707"/>
    </source>
</evidence>
<feature type="non-terminal residue" evidence="7">
    <location>
        <position position="1"/>
    </location>
</feature>
<evidence type="ECO:0000256" key="2">
    <source>
        <dbReference type="ARBA" id="ARBA00001946"/>
    </source>
</evidence>
<organism evidence="7 8">
    <name type="scientific">Mycobacterium arosiense ATCC BAA-1401 = DSM 45069</name>
    <dbReference type="NCBI Taxonomy" id="1265311"/>
    <lineage>
        <taxon>Bacteria</taxon>
        <taxon>Bacillati</taxon>
        <taxon>Actinomycetota</taxon>
        <taxon>Actinomycetes</taxon>
        <taxon>Mycobacteriales</taxon>
        <taxon>Mycobacteriaceae</taxon>
        <taxon>Mycobacterium</taxon>
        <taxon>Mycobacterium avium complex (MAC)</taxon>
    </lineage>
</organism>
<dbReference type="EMBL" id="MVHG01000373">
    <property type="protein sequence ID" value="ORA01570.1"/>
    <property type="molecule type" value="Genomic_DNA"/>
</dbReference>
<evidence type="ECO:0000313" key="7">
    <source>
        <dbReference type="EMBL" id="ORA01570.1"/>
    </source>
</evidence>
<dbReference type="GO" id="GO:0005524">
    <property type="term" value="F:ATP binding"/>
    <property type="evidence" value="ECO:0007669"/>
    <property type="project" value="UniProtKB-KW"/>
</dbReference>
<dbReference type="AlphaFoldDB" id="A0A1W9YP44"/>
<keyword evidence="3 7" id="KW-0436">Ligase</keyword>
<dbReference type="PANTHER" id="PTHR43472:SF1">
    <property type="entry name" value="PHOSPHORIBOSYLAMINE--GLYCINE LIGASE, CHLOROPLASTIC"/>
    <property type="match status" value="1"/>
</dbReference>
<comment type="cofactor">
    <cofactor evidence="1">
        <name>Mn(2+)</name>
        <dbReference type="ChEBI" id="CHEBI:29035"/>
    </cofactor>
</comment>
<dbReference type="Gene3D" id="3.30.470.20">
    <property type="entry name" value="ATP-grasp fold, B domain"/>
    <property type="match status" value="1"/>
</dbReference>
<evidence type="ECO:0000259" key="6">
    <source>
        <dbReference type="Pfam" id="PF01071"/>
    </source>
</evidence>
<name>A0A1W9YP44_MYCAI</name>
<comment type="cofactor">
    <cofactor evidence="2">
        <name>Mg(2+)</name>
        <dbReference type="ChEBI" id="CHEBI:18420"/>
    </cofactor>
</comment>
<reference evidence="7 8" key="1">
    <citation type="submission" date="2016-12" db="EMBL/GenBank/DDBJ databases">
        <title>The new phylogeny of genus Mycobacterium.</title>
        <authorList>
            <person name="Tortoli E."/>
            <person name="Trovato A."/>
            <person name="Cirillo D.M."/>
        </authorList>
    </citation>
    <scope>NUCLEOTIDE SEQUENCE [LARGE SCALE GENOMIC DNA]</scope>
    <source>
        <strain evidence="7 8">DSM 45069</strain>
    </source>
</reference>
<dbReference type="InterPro" id="IPR020561">
    <property type="entry name" value="PRibGlycinamid_synth_ATP-grasp"/>
</dbReference>
<dbReference type="Proteomes" id="UP000192707">
    <property type="component" value="Unassembled WGS sequence"/>
</dbReference>
<dbReference type="PANTHER" id="PTHR43472">
    <property type="entry name" value="PHOSPHORIBOSYLAMINE--GLYCINE LIGASE"/>
    <property type="match status" value="1"/>
</dbReference>
<evidence type="ECO:0000256" key="3">
    <source>
        <dbReference type="ARBA" id="ARBA00022598"/>
    </source>
</evidence>